<dbReference type="RefSeq" id="WP_141149688.1">
    <property type="nucleotide sequence ID" value="NZ_VHLG01000009.1"/>
</dbReference>
<accession>A0A506U535</accession>
<reference evidence="8 9" key="1">
    <citation type="submission" date="2019-06" db="EMBL/GenBank/DDBJ databases">
        <authorList>
            <person name="Li M."/>
        </authorList>
    </citation>
    <scope>NUCLEOTIDE SEQUENCE [LARGE SCALE GENOMIC DNA]</scope>
    <source>
        <strain evidence="8 9">BGMRC2036</strain>
    </source>
</reference>
<dbReference type="AlphaFoldDB" id="A0A506U535"/>
<gene>
    <name evidence="8" type="ORF">FJU08_14270</name>
</gene>
<comment type="subcellular location">
    <subcellularLocation>
        <location evidence="1">Cell membrane</location>
        <topology evidence="1">Multi-pass membrane protein</topology>
    </subcellularLocation>
</comment>
<dbReference type="InterPro" id="IPR051907">
    <property type="entry name" value="DoxX-like_oxidoreductase"/>
</dbReference>
<name>A0A506U535_9HYPH</name>
<dbReference type="GO" id="GO:0005886">
    <property type="term" value="C:plasma membrane"/>
    <property type="evidence" value="ECO:0007669"/>
    <property type="project" value="UniProtKB-SubCell"/>
</dbReference>
<evidence type="ECO:0000313" key="8">
    <source>
        <dbReference type="EMBL" id="TPW29492.1"/>
    </source>
</evidence>
<dbReference type="EMBL" id="VHLG01000009">
    <property type="protein sequence ID" value="TPW29492.1"/>
    <property type="molecule type" value="Genomic_DNA"/>
</dbReference>
<evidence type="ECO:0000256" key="4">
    <source>
        <dbReference type="ARBA" id="ARBA00022692"/>
    </source>
</evidence>
<evidence type="ECO:0000256" key="6">
    <source>
        <dbReference type="ARBA" id="ARBA00023136"/>
    </source>
</evidence>
<evidence type="ECO:0000256" key="2">
    <source>
        <dbReference type="ARBA" id="ARBA00006679"/>
    </source>
</evidence>
<evidence type="ECO:0000256" key="5">
    <source>
        <dbReference type="ARBA" id="ARBA00022989"/>
    </source>
</evidence>
<keyword evidence="5 7" id="KW-1133">Transmembrane helix</keyword>
<dbReference type="OrthoDB" id="5398343at2"/>
<comment type="caution">
    <text evidence="8">The sequence shown here is derived from an EMBL/GenBank/DDBJ whole genome shotgun (WGS) entry which is preliminary data.</text>
</comment>
<keyword evidence="9" id="KW-1185">Reference proteome</keyword>
<dbReference type="Pfam" id="PF07681">
    <property type="entry name" value="DoxX"/>
    <property type="match status" value="1"/>
</dbReference>
<evidence type="ECO:0000256" key="1">
    <source>
        <dbReference type="ARBA" id="ARBA00004651"/>
    </source>
</evidence>
<keyword evidence="3" id="KW-1003">Cell membrane</keyword>
<feature type="transmembrane region" description="Helical" evidence="7">
    <location>
        <begin position="160"/>
        <end position="182"/>
    </location>
</feature>
<protein>
    <submittedName>
        <fullName evidence="8">DoxX family protein</fullName>
    </submittedName>
</protein>
<comment type="similarity">
    <text evidence="2">Belongs to the DoxX family.</text>
</comment>
<keyword evidence="6 7" id="KW-0472">Membrane</keyword>
<sequence length="190" mass="21009">MTNEVFKNDPQRLYLPFLGGFYDRVAQPMAWVIFRIAIGGFLALEGWPKITHPFAQVGFVESLHFYPGVFWSPLLAAMQFFGGFLIMFGLFTRAAALANGVMLAITLYFHYSHPYGAAFLTPAGIEALKTNADLFTAAAQYRLADGGAKFLSQVQDKAELASWFWTGGAFLFAAFGGGYCSVDRLLKKVF</sequence>
<feature type="transmembrane region" description="Helical" evidence="7">
    <location>
        <begin position="21"/>
        <end position="44"/>
    </location>
</feature>
<dbReference type="InterPro" id="IPR032808">
    <property type="entry name" value="DoxX"/>
</dbReference>
<keyword evidence="4 7" id="KW-0812">Transmembrane</keyword>
<dbReference type="PANTHER" id="PTHR33452">
    <property type="entry name" value="OXIDOREDUCTASE CATD-RELATED"/>
    <property type="match status" value="1"/>
</dbReference>
<evidence type="ECO:0000256" key="7">
    <source>
        <dbReference type="SAM" id="Phobius"/>
    </source>
</evidence>
<dbReference type="PANTHER" id="PTHR33452:SF1">
    <property type="entry name" value="INNER MEMBRANE PROTEIN YPHA-RELATED"/>
    <property type="match status" value="1"/>
</dbReference>
<feature type="transmembrane region" description="Helical" evidence="7">
    <location>
        <begin position="94"/>
        <end position="111"/>
    </location>
</feature>
<organism evidence="8 9">
    <name type="scientific">Martelella alba</name>
    <dbReference type="NCBI Taxonomy" id="2590451"/>
    <lineage>
        <taxon>Bacteria</taxon>
        <taxon>Pseudomonadati</taxon>
        <taxon>Pseudomonadota</taxon>
        <taxon>Alphaproteobacteria</taxon>
        <taxon>Hyphomicrobiales</taxon>
        <taxon>Aurantimonadaceae</taxon>
        <taxon>Martelella</taxon>
    </lineage>
</organism>
<evidence type="ECO:0000313" key="9">
    <source>
        <dbReference type="Proteomes" id="UP000318801"/>
    </source>
</evidence>
<dbReference type="Proteomes" id="UP000318801">
    <property type="component" value="Unassembled WGS sequence"/>
</dbReference>
<proteinExistence type="inferred from homology"/>
<feature type="transmembrane region" description="Helical" evidence="7">
    <location>
        <begin position="64"/>
        <end position="87"/>
    </location>
</feature>
<evidence type="ECO:0000256" key="3">
    <source>
        <dbReference type="ARBA" id="ARBA00022475"/>
    </source>
</evidence>